<keyword evidence="2" id="KW-1185">Reference proteome</keyword>
<organism evidence="1 2">
    <name type="scientific">Datura stramonium</name>
    <name type="common">Jimsonweed</name>
    <name type="synonym">Common thornapple</name>
    <dbReference type="NCBI Taxonomy" id="4076"/>
    <lineage>
        <taxon>Eukaryota</taxon>
        <taxon>Viridiplantae</taxon>
        <taxon>Streptophyta</taxon>
        <taxon>Embryophyta</taxon>
        <taxon>Tracheophyta</taxon>
        <taxon>Spermatophyta</taxon>
        <taxon>Magnoliopsida</taxon>
        <taxon>eudicotyledons</taxon>
        <taxon>Gunneridae</taxon>
        <taxon>Pentapetalae</taxon>
        <taxon>asterids</taxon>
        <taxon>lamiids</taxon>
        <taxon>Solanales</taxon>
        <taxon>Solanaceae</taxon>
        <taxon>Solanoideae</taxon>
        <taxon>Datureae</taxon>
        <taxon>Datura</taxon>
    </lineage>
</organism>
<comment type="caution">
    <text evidence="1">The sequence shown here is derived from an EMBL/GenBank/DDBJ whole genome shotgun (WGS) entry which is preliminary data.</text>
</comment>
<evidence type="ECO:0000313" key="1">
    <source>
        <dbReference type="EMBL" id="MCE0481387.1"/>
    </source>
</evidence>
<dbReference type="Proteomes" id="UP000823775">
    <property type="component" value="Unassembled WGS sequence"/>
</dbReference>
<proteinExistence type="predicted"/>
<dbReference type="EMBL" id="JACEIK010005385">
    <property type="protein sequence ID" value="MCE0481387.1"/>
    <property type="molecule type" value="Genomic_DNA"/>
</dbReference>
<reference evidence="1 2" key="1">
    <citation type="journal article" date="2021" name="BMC Genomics">
        <title>Datura genome reveals duplications of psychoactive alkaloid biosynthetic genes and high mutation rate following tissue culture.</title>
        <authorList>
            <person name="Rajewski A."/>
            <person name="Carter-House D."/>
            <person name="Stajich J."/>
            <person name="Litt A."/>
        </authorList>
    </citation>
    <scope>NUCLEOTIDE SEQUENCE [LARGE SCALE GENOMIC DNA]</scope>
    <source>
        <strain evidence="1">AR-01</strain>
    </source>
</reference>
<evidence type="ECO:0000313" key="2">
    <source>
        <dbReference type="Proteomes" id="UP000823775"/>
    </source>
</evidence>
<name>A0ABS8VPV4_DATST</name>
<feature type="non-terminal residue" evidence="1">
    <location>
        <position position="58"/>
    </location>
</feature>
<accession>A0ABS8VPV4</accession>
<sequence length="58" mass="6868">MALMANTKQDSDDDIWEAYISEIKDTYEDLHTLQENLIDVYTFKKQISNVKEKIMRAL</sequence>
<gene>
    <name evidence="1" type="ORF">HAX54_039090</name>
</gene>
<protein>
    <submittedName>
        <fullName evidence="1">Uncharacterized protein</fullName>
    </submittedName>
</protein>